<sequence length="309" mass="31455">MASLELITNLKLIDGSARTSVPTPEELPLGYMCFGIVNSRASIWGNYDGSVHDLVDEGQAKVTIVQVTGQSTTAVISQKGVTDAIATAKQEVVDGLGSAASKDVGTAAGNVPVLDSNGKLVESIIPAVAITETYVVDSETAMLALNAQVGDVAIRTDVSKSFILQSLPASTAANWKELLTPDCKVISVNGKQGAVVLTGADISTSFTQAASRANVATGETLAVSLGKIAKWFADLKDLAFKDKIVATTDITGVIPVANLPTATASAKGIASFGNGLNVASGVVTVRAGQGITVDANGIAADVVLKIATI</sequence>
<proteinExistence type="predicted"/>
<reference evidence="1" key="1">
    <citation type="journal article" date="2021" name="Proc. Natl. Acad. Sci. U.S.A.">
        <title>A Catalog of Tens of Thousands of Viruses from Human Metagenomes Reveals Hidden Associations with Chronic Diseases.</title>
        <authorList>
            <person name="Tisza M.J."/>
            <person name="Buck C.B."/>
        </authorList>
    </citation>
    <scope>NUCLEOTIDE SEQUENCE</scope>
    <source>
        <strain evidence="1">CtqZP6</strain>
    </source>
</reference>
<protein>
    <submittedName>
        <fullName evidence="1">Receptor binding complex</fullName>
    </submittedName>
</protein>
<name>A0A8S5SJ52_9VIRU</name>
<organism evidence="1">
    <name type="scientific">Phage sp. ctqZP6</name>
    <dbReference type="NCBI Taxonomy" id="2828010"/>
    <lineage>
        <taxon>Viruses</taxon>
    </lineage>
</organism>
<dbReference type="EMBL" id="BK032598">
    <property type="protein sequence ID" value="DAF50578.1"/>
    <property type="molecule type" value="Genomic_DNA"/>
</dbReference>
<evidence type="ECO:0000313" key="1">
    <source>
        <dbReference type="EMBL" id="DAF50578.1"/>
    </source>
</evidence>
<keyword evidence="1" id="KW-0675">Receptor</keyword>
<accession>A0A8S5SJ52</accession>